<comment type="caution">
    <text evidence="4">The sequence shown here is derived from an EMBL/GenBank/DDBJ whole genome shotgun (WGS) entry which is preliminary data.</text>
</comment>
<sequence>MTHFRLTIGAALLTIAAGVHANPSHAAHTAGPANPNQAGASARPQLATLAPESSTALIMLVGVGLTVVTRRNRRSVRSVPA</sequence>
<feature type="signal peptide" evidence="3">
    <location>
        <begin position="1"/>
        <end position="21"/>
    </location>
</feature>
<dbReference type="EMBL" id="JACHNY010000001">
    <property type="protein sequence ID" value="MBB4616241.1"/>
    <property type="molecule type" value="Genomic_DNA"/>
</dbReference>
<evidence type="ECO:0000313" key="5">
    <source>
        <dbReference type="Proteomes" id="UP000574769"/>
    </source>
</evidence>
<feature type="transmembrane region" description="Helical" evidence="2">
    <location>
        <begin position="50"/>
        <end position="68"/>
    </location>
</feature>
<feature type="region of interest" description="Disordered" evidence="1">
    <location>
        <begin position="23"/>
        <end position="45"/>
    </location>
</feature>
<dbReference type="RefSeq" id="WP_184110932.1">
    <property type="nucleotide sequence ID" value="NZ_JACHNY010000001.1"/>
</dbReference>
<evidence type="ECO:0000256" key="2">
    <source>
        <dbReference type="SAM" id="Phobius"/>
    </source>
</evidence>
<name>A0A7W7AG48_9SPHN</name>
<evidence type="ECO:0000313" key="4">
    <source>
        <dbReference type="EMBL" id="MBB4616241.1"/>
    </source>
</evidence>
<organism evidence="4 5">
    <name type="scientific">Sphingomonas abaci</name>
    <dbReference type="NCBI Taxonomy" id="237611"/>
    <lineage>
        <taxon>Bacteria</taxon>
        <taxon>Pseudomonadati</taxon>
        <taxon>Pseudomonadota</taxon>
        <taxon>Alphaproteobacteria</taxon>
        <taxon>Sphingomonadales</taxon>
        <taxon>Sphingomonadaceae</taxon>
        <taxon>Sphingomonas</taxon>
    </lineage>
</organism>
<keyword evidence="3" id="KW-0732">Signal</keyword>
<dbReference type="AlphaFoldDB" id="A0A7W7AG48"/>
<proteinExistence type="predicted"/>
<protein>
    <recommendedName>
        <fullName evidence="6">PEP-CTERM protein-sorting domain-containing protein</fullName>
    </recommendedName>
</protein>
<accession>A0A7W7AG48</accession>
<evidence type="ECO:0000256" key="1">
    <source>
        <dbReference type="SAM" id="MobiDB-lite"/>
    </source>
</evidence>
<reference evidence="4 5" key="1">
    <citation type="submission" date="2020-08" db="EMBL/GenBank/DDBJ databases">
        <title>Genomic Encyclopedia of Type Strains, Phase IV (KMG-IV): sequencing the most valuable type-strain genomes for metagenomic binning, comparative biology and taxonomic classification.</title>
        <authorList>
            <person name="Goeker M."/>
        </authorList>
    </citation>
    <scope>NUCLEOTIDE SEQUENCE [LARGE SCALE GENOMIC DNA]</scope>
    <source>
        <strain evidence="4 5">DSM 15867</strain>
    </source>
</reference>
<feature type="chain" id="PRO_5031294861" description="PEP-CTERM protein-sorting domain-containing protein" evidence="3">
    <location>
        <begin position="22"/>
        <end position="81"/>
    </location>
</feature>
<evidence type="ECO:0000256" key="3">
    <source>
        <dbReference type="SAM" id="SignalP"/>
    </source>
</evidence>
<keyword evidence="2" id="KW-0812">Transmembrane</keyword>
<keyword evidence="5" id="KW-1185">Reference proteome</keyword>
<dbReference type="NCBIfam" id="TIGR02595">
    <property type="entry name" value="PEP_CTERM"/>
    <property type="match status" value="1"/>
</dbReference>
<evidence type="ECO:0008006" key="6">
    <source>
        <dbReference type="Google" id="ProtNLM"/>
    </source>
</evidence>
<keyword evidence="2" id="KW-1133">Transmembrane helix</keyword>
<keyword evidence="2" id="KW-0472">Membrane</keyword>
<dbReference type="Proteomes" id="UP000574769">
    <property type="component" value="Unassembled WGS sequence"/>
</dbReference>
<gene>
    <name evidence="4" type="ORF">GGQ96_000347</name>
</gene>
<dbReference type="InterPro" id="IPR013424">
    <property type="entry name" value="Ice-binding_C"/>
</dbReference>